<dbReference type="AlphaFoldDB" id="A0A9W7CIM3"/>
<proteinExistence type="predicted"/>
<name>A0A9W7CIM3_9STRA</name>
<dbReference type="EMBL" id="BSXW01001119">
    <property type="protein sequence ID" value="GMF33839.1"/>
    <property type="molecule type" value="Genomic_DNA"/>
</dbReference>
<accession>A0A9W7CIM3</accession>
<gene>
    <name evidence="1" type="ORF">Plil01_001442100</name>
</gene>
<dbReference type="OrthoDB" id="108516at2759"/>
<evidence type="ECO:0000313" key="1">
    <source>
        <dbReference type="EMBL" id="GMF33839.1"/>
    </source>
</evidence>
<dbReference type="Proteomes" id="UP001165083">
    <property type="component" value="Unassembled WGS sequence"/>
</dbReference>
<evidence type="ECO:0000313" key="2">
    <source>
        <dbReference type="Proteomes" id="UP001165083"/>
    </source>
</evidence>
<keyword evidence="2" id="KW-1185">Reference proteome</keyword>
<sequence>MKDKLNGFITVHDPSASPSVDDIQKDTKGGIQLVIIDDYSSDKKLQKDKFSHFFIRGRHKRLSTLFLTHSWFATDKLIRLNSEYLWILKANSKRDLKMVISDFSIPGLTLEKLIRAYNEATPINYTIMSSIITLSTRHIVANGFNNTLRYEFPGSSVEFANAELAIHSINMYNSQFNIDSAAYGNNTFKILMPTGNVYSTISITLPSGYYSYAAINAAVQAFLISAGAFLINADGDNVFYFNISENPAYYSCQVDLSPVPTSLPSGWTRPSSGLYSTTGSGLPLGFSYVPKINIDNEEFGKIIGFPVGIRHRKAYTRFNRFSHRSRLKSILFPAISCDARSYRTLSYQPNEFCWVDVPNGSYGSITLTIVDQEERFVKLNDTNMLISIIIRQKQ</sequence>
<reference evidence="1" key="1">
    <citation type="submission" date="2023-04" db="EMBL/GenBank/DDBJ databases">
        <title>Phytophthora lilii NBRC 32176.</title>
        <authorList>
            <person name="Ichikawa N."/>
            <person name="Sato H."/>
            <person name="Tonouchi N."/>
        </authorList>
    </citation>
    <scope>NUCLEOTIDE SEQUENCE</scope>
    <source>
        <strain evidence="1">NBRC 32176</strain>
    </source>
</reference>
<comment type="caution">
    <text evidence="1">The sequence shown here is derived from an EMBL/GenBank/DDBJ whole genome shotgun (WGS) entry which is preliminary data.</text>
</comment>
<organism evidence="1 2">
    <name type="scientific">Phytophthora lilii</name>
    <dbReference type="NCBI Taxonomy" id="2077276"/>
    <lineage>
        <taxon>Eukaryota</taxon>
        <taxon>Sar</taxon>
        <taxon>Stramenopiles</taxon>
        <taxon>Oomycota</taxon>
        <taxon>Peronosporomycetes</taxon>
        <taxon>Peronosporales</taxon>
        <taxon>Peronosporaceae</taxon>
        <taxon>Phytophthora</taxon>
    </lineage>
</organism>
<protein>
    <submittedName>
        <fullName evidence="1">Unnamed protein product</fullName>
    </submittedName>
</protein>